<dbReference type="InterPro" id="IPR000668">
    <property type="entry name" value="Peptidase_C1A_C"/>
</dbReference>
<dbReference type="InterPro" id="IPR038765">
    <property type="entry name" value="Papain-like_cys_pep_sf"/>
</dbReference>
<keyword evidence="10" id="KW-0865">Zymogen</keyword>
<keyword evidence="6" id="KW-0789">Thiol protease inhibitor</keyword>
<evidence type="ECO:0000256" key="7">
    <source>
        <dbReference type="ARBA" id="ARBA00022729"/>
    </source>
</evidence>
<dbReference type="GeneID" id="116221019"/>
<dbReference type="SMART" id="SM00848">
    <property type="entry name" value="Inhibitor_I29"/>
    <property type="match status" value="1"/>
</dbReference>
<evidence type="ECO:0000256" key="6">
    <source>
        <dbReference type="ARBA" id="ARBA00022704"/>
    </source>
</evidence>
<dbReference type="GO" id="GO:0006508">
    <property type="term" value="P:proteolysis"/>
    <property type="evidence" value="ECO:0007669"/>
    <property type="project" value="UniProtKB-KW"/>
</dbReference>
<dbReference type="InterPro" id="IPR013201">
    <property type="entry name" value="Prot_inhib_I29"/>
</dbReference>
<reference evidence="19" key="1">
    <citation type="submission" date="2025-08" db="UniProtKB">
        <authorList>
            <consortium name="RefSeq"/>
        </authorList>
    </citation>
    <scope>IDENTIFICATION</scope>
</reference>
<evidence type="ECO:0000256" key="11">
    <source>
        <dbReference type="ARBA" id="ARBA00023157"/>
    </source>
</evidence>
<dbReference type="InterPro" id="IPR025661">
    <property type="entry name" value="Pept_asp_AS"/>
</dbReference>
<evidence type="ECO:0000313" key="19">
    <source>
        <dbReference type="RefSeq" id="XP_031425837.1"/>
    </source>
</evidence>
<evidence type="ECO:0000256" key="3">
    <source>
        <dbReference type="ARBA" id="ARBA00022554"/>
    </source>
</evidence>
<dbReference type="SUPFAM" id="SSF54001">
    <property type="entry name" value="Cysteine proteinases"/>
    <property type="match status" value="1"/>
</dbReference>
<gene>
    <name evidence="19" type="primary">LOC116221019</name>
</gene>
<accession>A0A6P8FRS6</accession>
<dbReference type="PRINTS" id="PR00705">
    <property type="entry name" value="PAPAIN"/>
</dbReference>
<dbReference type="Pfam" id="PF08246">
    <property type="entry name" value="Inhibitor_I29"/>
    <property type="match status" value="1"/>
</dbReference>
<dbReference type="FunFam" id="1.10.287.2250:FF:000003">
    <property type="entry name" value="Cathepsin L"/>
    <property type="match status" value="1"/>
</dbReference>
<organism evidence="18 19">
    <name type="scientific">Clupea harengus</name>
    <name type="common">Atlantic herring</name>
    <dbReference type="NCBI Taxonomy" id="7950"/>
    <lineage>
        <taxon>Eukaryota</taxon>
        <taxon>Metazoa</taxon>
        <taxon>Chordata</taxon>
        <taxon>Craniata</taxon>
        <taxon>Vertebrata</taxon>
        <taxon>Euteleostomi</taxon>
        <taxon>Actinopterygii</taxon>
        <taxon>Neopterygii</taxon>
        <taxon>Teleostei</taxon>
        <taxon>Clupei</taxon>
        <taxon>Clupeiformes</taxon>
        <taxon>Clupeoidei</taxon>
        <taxon>Clupeidae</taxon>
        <taxon>Clupea</taxon>
    </lineage>
</organism>
<dbReference type="CDD" id="cd02248">
    <property type="entry name" value="Peptidase_C1A"/>
    <property type="match status" value="1"/>
</dbReference>
<evidence type="ECO:0000256" key="5">
    <source>
        <dbReference type="ARBA" id="ARBA00022690"/>
    </source>
</evidence>
<evidence type="ECO:0000256" key="1">
    <source>
        <dbReference type="ARBA" id="ARBA00004116"/>
    </source>
</evidence>
<dbReference type="PANTHER" id="PTHR12411">
    <property type="entry name" value="CYSTEINE PROTEASE FAMILY C1-RELATED"/>
    <property type="match status" value="1"/>
</dbReference>
<keyword evidence="18" id="KW-1185">Reference proteome</keyword>
<dbReference type="InterPro" id="IPR013128">
    <property type="entry name" value="Peptidase_C1A"/>
</dbReference>
<dbReference type="Proteomes" id="UP000515152">
    <property type="component" value="Chromosome 7"/>
</dbReference>
<keyword evidence="3" id="KW-0926">Vacuole</keyword>
<proteinExistence type="inferred from homology"/>
<comment type="function">
    <text evidence="13">Inhibits papain and ficin (cysteine proteinases) but not trypsin (a serine proteinase).</text>
</comment>
<dbReference type="InterPro" id="IPR000169">
    <property type="entry name" value="Pept_cys_AS"/>
</dbReference>
<keyword evidence="4" id="KW-0645">Protease</keyword>
<keyword evidence="11" id="KW-1015">Disulfide bond</keyword>
<dbReference type="SMART" id="SM00645">
    <property type="entry name" value="Pept_C1"/>
    <property type="match status" value="1"/>
</dbReference>
<keyword evidence="8" id="KW-0378">Hydrolase</keyword>
<dbReference type="KEGG" id="char:116221019"/>
<dbReference type="AlphaFoldDB" id="A0A6P8FRS6"/>
<evidence type="ECO:0000256" key="12">
    <source>
        <dbReference type="ARBA" id="ARBA00023180"/>
    </source>
</evidence>
<protein>
    <recommendedName>
        <fullName evidence="14">Cystein proteinase inhibitor protein salarin</fullName>
    </recommendedName>
</protein>
<dbReference type="RefSeq" id="XP_031425837.1">
    <property type="nucleotide sequence ID" value="XM_031569977.2"/>
</dbReference>
<evidence type="ECO:0000256" key="10">
    <source>
        <dbReference type="ARBA" id="ARBA00023145"/>
    </source>
</evidence>
<feature type="signal peptide" evidence="15">
    <location>
        <begin position="1"/>
        <end position="18"/>
    </location>
</feature>
<keyword evidence="9" id="KW-0788">Thiol protease</keyword>
<comment type="similarity">
    <text evidence="2">Belongs to the peptidase C1 family.</text>
</comment>
<feature type="domain" description="Cathepsin propeptide inhibitor" evidence="17">
    <location>
        <begin position="28"/>
        <end position="88"/>
    </location>
</feature>
<evidence type="ECO:0000256" key="13">
    <source>
        <dbReference type="ARBA" id="ARBA00053917"/>
    </source>
</evidence>
<dbReference type="FunFam" id="3.90.70.10:FF:000006">
    <property type="entry name" value="Cathepsin S"/>
    <property type="match status" value="1"/>
</dbReference>
<evidence type="ECO:0000256" key="9">
    <source>
        <dbReference type="ARBA" id="ARBA00022807"/>
    </source>
</evidence>
<evidence type="ECO:0000259" key="16">
    <source>
        <dbReference type="SMART" id="SM00645"/>
    </source>
</evidence>
<evidence type="ECO:0000256" key="14">
    <source>
        <dbReference type="ARBA" id="ARBA00074892"/>
    </source>
</evidence>
<dbReference type="Pfam" id="PF00112">
    <property type="entry name" value="Peptidase_C1"/>
    <property type="match status" value="1"/>
</dbReference>
<keyword evidence="5" id="KW-0646">Protease inhibitor</keyword>
<keyword evidence="7 15" id="KW-0732">Signal</keyword>
<evidence type="ECO:0000313" key="18">
    <source>
        <dbReference type="Proteomes" id="UP000515152"/>
    </source>
</evidence>
<dbReference type="PROSITE" id="PS00139">
    <property type="entry name" value="THIOL_PROTEASE_CYS"/>
    <property type="match status" value="1"/>
</dbReference>
<dbReference type="PROSITE" id="PS00640">
    <property type="entry name" value="THIOL_PROTEASE_ASN"/>
    <property type="match status" value="1"/>
</dbReference>
<evidence type="ECO:0000256" key="4">
    <source>
        <dbReference type="ARBA" id="ARBA00022670"/>
    </source>
</evidence>
<evidence type="ECO:0000256" key="8">
    <source>
        <dbReference type="ARBA" id="ARBA00022801"/>
    </source>
</evidence>
<keyword evidence="12" id="KW-0325">Glycoprotein</keyword>
<dbReference type="GO" id="GO:0005773">
    <property type="term" value="C:vacuole"/>
    <property type="evidence" value="ECO:0007669"/>
    <property type="project" value="UniProtKB-SubCell"/>
</dbReference>
<dbReference type="GO" id="GO:0005615">
    <property type="term" value="C:extracellular space"/>
    <property type="evidence" value="ECO:0007669"/>
    <property type="project" value="UniProtKB-ARBA"/>
</dbReference>
<evidence type="ECO:0000259" key="17">
    <source>
        <dbReference type="SMART" id="SM00848"/>
    </source>
</evidence>
<name>A0A6P8FRS6_CLUHA</name>
<feature type="chain" id="PRO_5028309719" description="Cystein proteinase inhibitor protein salarin" evidence="15">
    <location>
        <begin position="19"/>
        <end position="321"/>
    </location>
</feature>
<dbReference type="GO" id="GO:0004869">
    <property type="term" value="F:cysteine-type endopeptidase inhibitor activity"/>
    <property type="evidence" value="ECO:0007669"/>
    <property type="project" value="UniProtKB-KW"/>
</dbReference>
<dbReference type="OrthoDB" id="10253408at2759"/>
<dbReference type="InterPro" id="IPR039417">
    <property type="entry name" value="Peptidase_C1A_papain-like"/>
</dbReference>
<evidence type="ECO:0000256" key="15">
    <source>
        <dbReference type="SAM" id="SignalP"/>
    </source>
</evidence>
<feature type="domain" description="Peptidase C1A papain C-terminal" evidence="16">
    <location>
        <begin position="114"/>
        <end position="320"/>
    </location>
</feature>
<dbReference type="Gene3D" id="3.90.70.10">
    <property type="entry name" value="Cysteine proteinases"/>
    <property type="match status" value="1"/>
</dbReference>
<comment type="subcellular location">
    <subcellularLocation>
        <location evidence="1">Vacuole</location>
    </subcellularLocation>
</comment>
<dbReference type="GO" id="GO:0008234">
    <property type="term" value="F:cysteine-type peptidase activity"/>
    <property type="evidence" value="ECO:0007669"/>
    <property type="project" value="UniProtKB-KW"/>
</dbReference>
<evidence type="ECO:0000256" key="2">
    <source>
        <dbReference type="ARBA" id="ARBA00008455"/>
    </source>
</evidence>
<sequence>MILCGLVLLVSGSVLVHATHNPALDTAWEDWKSTHQKGYFGLGEEAIRRTIWEKNMQLIEAHNQEYELGILTYELGMNHLGDMTTEEVVATMTGFRPDMEEEINSTFVPDSKAAPSSIDYRAKGYVTPVKNQGSCGSCWAFSAVGALEGQLRKKGKKLVDLSPQNLVDCVGQDTGCNGGWMTYAFDYVRRKGIATEKVYPYTGRNERCRHDSSMNGASCRRYRNIKKEDEKMLELALSQIGPISVAINIQSSFHFYKKGIYNDRRCNPKRLTHAVVAVGYTPGYWIVKNSWGTDWGAKGYIYMKKDRNICGIANMASYPVM</sequence>